<dbReference type="PANTHER" id="PTHR35561">
    <property type="entry name" value="RNA 2',3'-CYCLIC PHOSPHODIESTERASE"/>
    <property type="match status" value="1"/>
</dbReference>
<dbReference type="InterPro" id="IPR004175">
    <property type="entry name" value="RNA_CPDase"/>
</dbReference>
<feature type="short sequence motif" description="HXTX 2" evidence="2">
    <location>
        <begin position="128"/>
        <end position="131"/>
    </location>
</feature>
<keyword evidence="1 2" id="KW-0378">Hydrolase</keyword>
<organism evidence="4">
    <name type="scientific">Thermogladius calderae</name>
    <dbReference type="NCBI Taxonomy" id="1200300"/>
    <lineage>
        <taxon>Archaea</taxon>
        <taxon>Thermoproteota</taxon>
        <taxon>Thermoprotei</taxon>
        <taxon>Desulfurococcales</taxon>
        <taxon>Desulfurococcaceae</taxon>
        <taxon>Thermogladius</taxon>
    </lineage>
</organism>
<dbReference type="EC" id="3.1.4.58" evidence="2"/>
<dbReference type="HAMAP" id="MF_01940">
    <property type="entry name" value="RNA_CPDase"/>
    <property type="match status" value="1"/>
</dbReference>
<protein>
    <recommendedName>
        <fullName evidence="2">RNA 2',3'-cyclic phosphodiesterase</fullName>
        <shortName evidence="2">RNA 2',3'-CPDase</shortName>
        <ecNumber evidence="2">3.1.4.58</ecNumber>
    </recommendedName>
</protein>
<dbReference type="Gene3D" id="3.90.1140.10">
    <property type="entry name" value="Cyclic phosphodiesterase"/>
    <property type="match status" value="1"/>
</dbReference>
<feature type="domain" description="Phosphoesterase HXTX" evidence="3">
    <location>
        <begin position="98"/>
        <end position="177"/>
    </location>
</feature>
<dbReference type="InterPro" id="IPR014051">
    <property type="entry name" value="Phosphoesterase_HXTX"/>
</dbReference>
<comment type="catalytic activity">
    <reaction evidence="2">
        <text>a 3'-end 2',3'-cyclophospho-ribonucleotide-RNA + H2O = a 3'-end 2'-phospho-ribonucleotide-RNA + H(+)</text>
        <dbReference type="Rhea" id="RHEA:11828"/>
        <dbReference type="Rhea" id="RHEA-COMP:10464"/>
        <dbReference type="Rhea" id="RHEA-COMP:17353"/>
        <dbReference type="ChEBI" id="CHEBI:15377"/>
        <dbReference type="ChEBI" id="CHEBI:15378"/>
        <dbReference type="ChEBI" id="CHEBI:83064"/>
        <dbReference type="ChEBI" id="CHEBI:173113"/>
        <dbReference type="EC" id="3.1.4.58"/>
    </reaction>
</comment>
<dbReference type="GO" id="GO:0008664">
    <property type="term" value="F:RNA 2',3'-cyclic 3'-phosphodiesterase activity"/>
    <property type="evidence" value="ECO:0007669"/>
    <property type="project" value="UniProtKB-EC"/>
</dbReference>
<dbReference type="Pfam" id="PF02834">
    <property type="entry name" value="LigT_PEase"/>
    <property type="match status" value="2"/>
</dbReference>
<dbReference type="PANTHER" id="PTHR35561:SF1">
    <property type="entry name" value="RNA 2',3'-CYCLIC PHOSPHODIESTERASE"/>
    <property type="match status" value="1"/>
</dbReference>
<proteinExistence type="inferred from homology"/>
<comment type="similarity">
    <text evidence="2">Belongs to the 2H phosphoesterase superfamily. ThpR family.</text>
</comment>
<dbReference type="NCBIfam" id="TIGR02258">
    <property type="entry name" value="2_5_ligase"/>
    <property type="match status" value="1"/>
</dbReference>
<dbReference type="InterPro" id="IPR009097">
    <property type="entry name" value="Cyclic_Pdiesterase"/>
</dbReference>
<comment type="caution">
    <text evidence="4">The sequence shown here is derived from an EMBL/GenBank/DDBJ whole genome shotgun (WGS) entry which is preliminary data.</text>
</comment>
<accession>A0A7J3XZS1</accession>
<evidence type="ECO:0000259" key="3">
    <source>
        <dbReference type="Pfam" id="PF02834"/>
    </source>
</evidence>
<sequence>MPLHRIFIAVDITDMQVVANLVKFIGDIVATGADVKPVEENLHVTIRFIGEVGEETVSRVCDIVKSLKQQAFTVHVTGVGAFPSVEKPRVVWAGVAEGSSELGKIHEFYEGLLRKIGLQPDREEFIPHITLARVRSGRKISELTRLIVAARNMDFGVFRADKVVLKESFLTPRGPIYRDVCEVELGK</sequence>
<dbReference type="GO" id="GO:0004113">
    <property type="term" value="F:2',3'-cyclic-nucleotide 3'-phosphodiesterase activity"/>
    <property type="evidence" value="ECO:0007669"/>
    <property type="project" value="InterPro"/>
</dbReference>
<reference evidence="4" key="1">
    <citation type="journal article" date="2020" name="mSystems">
        <title>Genome- and Community-Level Interaction Insights into Carbon Utilization and Element Cycling Functions of Hydrothermarchaeota in Hydrothermal Sediment.</title>
        <authorList>
            <person name="Zhou Z."/>
            <person name="Liu Y."/>
            <person name="Xu W."/>
            <person name="Pan J."/>
            <person name="Luo Z.H."/>
            <person name="Li M."/>
        </authorList>
    </citation>
    <scope>NUCLEOTIDE SEQUENCE [LARGE SCALE GENOMIC DNA]</scope>
    <source>
        <strain evidence="4">SpSt-110</strain>
    </source>
</reference>
<comment type="function">
    <text evidence="2">Hydrolyzes RNA 2',3'-cyclic phosphodiester to an RNA 2'-phosphomonoester.</text>
</comment>
<gene>
    <name evidence="4" type="primary">thpR</name>
    <name evidence="4" type="ORF">ENM60_04690</name>
</gene>
<evidence type="ECO:0000256" key="1">
    <source>
        <dbReference type="ARBA" id="ARBA00022801"/>
    </source>
</evidence>
<feature type="domain" description="Phosphoesterase HXTX" evidence="3">
    <location>
        <begin position="31"/>
        <end position="92"/>
    </location>
</feature>
<dbReference type="SUPFAM" id="SSF55144">
    <property type="entry name" value="LigT-like"/>
    <property type="match status" value="1"/>
</dbReference>
<dbReference type="EMBL" id="DRYK01000061">
    <property type="protein sequence ID" value="HHP68065.1"/>
    <property type="molecule type" value="Genomic_DNA"/>
</dbReference>
<dbReference type="AlphaFoldDB" id="A0A7J3XZS1"/>
<feature type="active site" description="Proton donor" evidence="2">
    <location>
        <position position="43"/>
    </location>
</feature>
<feature type="active site" description="Proton acceptor" evidence="2">
    <location>
        <position position="128"/>
    </location>
</feature>
<evidence type="ECO:0000313" key="4">
    <source>
        <dbReference type="EMBL" id="HHP68065.1"/>
    </source>
</evidence>
<feature type="short sequence motif" description="HXTX 1" evidence="2">
    <location>
        <begin position="43"/>
        <end position="46"/>
    </location>
</feature>
<name>A0A7J3XZS1_9CREN</name>
<evidence type="ECO:0000256" key="2">
    <source>
        <dbReference type="HAMAP-Rule" id="MF_01940"/>
    </source>
</evidence>